<reference evidence="2 3" key="1">
    <citation type="journal article" date="2012" name="BMC Genomics">
        <title>Complete genome sequence of Saccharothrix espanaensis DSM 44229T and comparison to the other completely sequenced Pseudonocardiaceae.</title>
        <authorList>
            <person name="Strobel T."/>
            <person name="Al-Dilaimi A."/>
            <person name="Blom J."/>
            <person name="Gessner A."/>
            <person name="Kalinowski J."/>
            <person name="Luzhetska M."/>
            <person name="Puhler A."/>
            <person name="Szczepanowski R."/>
            <person name="Bechthold A."/>
            <person name="Ruckert C."/>
        </authorList>
    </citation>
    <scope>NUCLEOTIDE SEQUENCE [LARGE SCALE GENOMIC DNA]</scope>
    <source>
        <strain evidence="3">ATCC 51144 / DSM 44229 / JCM 9112 / NBRC 15066 / NRRL 15764</strain>
    </source>
</reference>
<dbReference type="KEGG" id="sesp:BN6_41570"/>
<evidence type="ECO:0000256" key="1">
    <source>
        <dbReference type="SAM" id="MobiDB-lite"/>
    </source>
</evidence>
<evidence type="ECO:0000313" key="2">
    <source>
        <dbReference type="EMBL" id="CCH31444.1"/>
    </source>
</evidence>
<keyword evidence="3" id="KW-1185">Reference proteome</keyword>
<proteinExistence type="predicted"/>
<organism evidence="2 3">
    <name type="scientific">Saccharothrix espanaensis (strain ATCC 51144 / DSM 44229 / JCM 9112 / NBRC 15066 / NRRL 15764)</name>
    <dbReference type="NCBI Taxonomy" id="1179773"/>
    <lineage>
        <taxon>Bacteria</taxon>
        <taxon>Bacillati</taxon>
        <taxon>Actinomycetota</taxon>
        <taxon>Actinomycetes</taxon>
        <taxon>Pseudonocardiales</taxon>
        <taxon>Pseudonocardiaceae</taxon>
        <taxon>Saccharothrix</taxon>
    </lineage>
</organism>
<protein>
    <submittedName>
        <fullName evidence="2">Putative secreted protein</fullName>
    </submittedName>
</protein>
<dbReference type="HOGENOM" id="CLU_1249275_0_0_11"/>
<dbReference type="AlphaFoldDB" id="K0K3H5"/>
<dbReference type="Proteomes" id="UP000006281">
    <property type="component" value="Chromosome"/>
</dbReference>
<feature type="compositionally biased region" description="Gly residues" evidence="1">
    <location>
        <begin position="11"/>
        <end position="25"/>
    </location>
</feature>
<dbReference type="eggNOG" id="ENOG5034ARN">
    <property type="taxonomic scope" value="Bacteria"/>
</dbReference>
<accession>K0K3H5</accession>
<dbReference type="PATRIC" id="fig|1179773.3.peg.4160"/>
<dbReference type="STRING" id="1179773.BN6_41570"/>
<sequence>MPGSDGRRIGGKGGGSSKGKPKGAGGAAAVVLAGAVAMGAVGSGGLGGAGGGAGGGVADGAAARSVSARKVEGQRAARKGDVEGAWQRLGMRGWRQTVKQQAECVVASFGRVQEYFRGTRCASMDRVLFAVVDGAGNTAVVSVVWVGFGSAGDAAGFKSVIDQHGSGDVRPLGGAALGLAEVSFTGLNYGSDRDGKTVVVAEAERIGGSVDPAVLDALAEVAACLPRP</sequence>
<feature type="region of interest" description="Disordered" evidence="1">
    <location>
        <begin position="1"/>
        <end position="25"/>
    </location>
</feature>
<dbReference type="EMBL" id="HE804045">
    <property type="protein sequence ID" value="CCH31444.1"/>
    <property type="molecule type" value="Genomic_DNA"/>
</dbReference>
<dbReference type="RefSeq" id="WP_015101556.1">
    <property type="nucleotide sequence ID" value="NC_019673.1"/>
</dbReference>
<name>K0K3H5_SACES</name>
<gene>
    <name evidence="2" type="ordered locus">BN6_41570</name>
</gene>
<evidence type="ECO:0000313" key="3">
    <source>
        <dbReference type="Proteomes" id="UP000006281"/>
    </source>
</evidence>